<reference evidence="2 3" key="1">
    <citation type="submission" date="2019-03" db="EMBL/GenBank/DDBJ databases">
        <title>First draft genome of Liparis tanakae, snailfish: a comprehensive survey of snailfish specific genes.</title>
        <authorList>
            <person name="Kim W."/>
            <person name="Song I."/>
            <person name="Jeong J.-H."/>
            <person name="Kim D."/>
            <person name="Kim S."/>
            <person name="Ryu S."/>
            <person name="Song J.Y."/>
            <person name="Lee S.K."/>
        </authorList>
    </citation>
    <scope>NUCLEOTIDE SEQUENCE [LARGE SCALE GENOMIC DNA]</scope>
    <source>
        <tissue evidence="2">Muscle</tissue>
    </source>
</reference>
<protein>
    <submittedName>
        <fullName evidence="2">Uncharacterized protein</fullName>
    </submittedName>
</protein>
<evidence type="ECO:0000313" key="2">
    <source>
        <dbReference type="EMBL" id="TNN70474.1"/>
    </source>
</evidence>
<name>A0A4Z2HZN7_9TELE</name>
<comment type="caution">
    <text evidence="2">The sequence shown here is derived from an EMBL/GenBank/DDBJ whole genome shotgun (WGS) entry which is preliminary data.</text>
</comment>
<dbReference type="EMBL" id="SRLO01000163">
    <property type="protein sequence ID" value="TNN70474.1"/>
    <property type="molecule type" value="Genomic_DNA"/>
</dbReference>
<gene>
    <name evidence="2" type="ORF">EYF80_019351</name>
</gene>
<keyword evidence="3" id="KW-1185">Reference proteome</keyword>
<proteinExistence type="predicted"/>
<sequence length="110" mass="12526">MELDRVPLAVTDPSWDVGRHCGLCLTWREEERRGEKRVEDKQVPVWDEGSGRGIKNGGKRERERNSGTSAWLGARTSFTQRDSPVKSSMHSQVYPPSLLRHLPLFLQGPE</sequence>
<organism evidence="2 3">
    <name type="scientific">Liparis tanakae</name>
    <name type="common">Tanaka's snailfish</name>
    <dbReference type="NCBI Taxonomy" id="230148"/>
    <lineage>
        <taxon>Eukaryota</taxon>
        <taxon>Metazoa</taxon>
        <taxon>Chordata</taxon>
        <taxon>Craniata</taxon>
        <taxon>Vertebrata</taxon>
        <taxon>Euteleostomi</taxon>
        <taxon>Actinopterygii</taxon>
        <taxon>Neopterygii</taxon>
        <taxon>Teleostei</taxon>
        <taxon>Neoteleostei</taxon>
        <taxon>Acanthomorphata</taxon>
        <taxon>Eupercaria</taxon>
        <taxon>Perciformes</taxon>
        <taxon>Cottioidei</taxon>
        <taxon>Cottales</taxon>
        <taxon>Liparidae</taxon>
        <taxon>Liparis</taxon>
    </lineage>
</organism>
<evidence type="ECO:0000313" key="3">
    <source>
        <dbReference type="Proteomes" id="UP000314294"/>
    </source>
</evidence>
<evidence type="ECO:0000256" key="1">
    <source>
        <dbReference type="SAM" id="MobiDB-lite"/>
    </source>
</evidence>
<accession>A0A4Z2HZN7</accession>
<feature type="region of interest" description="Disordered" evidence="1">
    <location>
        <begin position="32"/>
        <end position="68"/>
    </location>
</feature>
<feature type="compositionally biased region" description="Basic and acidic residues" evidence="1">
    <location>
        <begin position="32"/>
        <end position="42"/>
    </location>
</feature>
<dbReference type="AlphaFoldDB" id="A0A4Z2HZN7"/>
<dbReference type="Proteomes" id="UP000314294">
    <property type="component" value="Unassembled WGS sequence"/>
</dbReference>